<dbReference type="EMBL" id="JAHUTJ010079328">
    <property type="protein sequence ID" value="MED6295460.1"/>
    <property type="molecule type" value="Genomic_DNA"/>
</dbReference>
<reference evidence="1 2" key="1">
    <citation type="submission" date="2021-06" db="EMBL/GenBank/DDBJ databases">
        <authorList>
            <person name="Palmer J.M."/>
        </authorList>
    </citation>
    <scope>NUCLEOTIDE SEQUENCE [LARGE SCALE GENOMIC DNA]</scope>
    <source>
        <strain evidence="1 2">CL_MEX2019</strain>
        <tissue evidence="1">Muscle</tissue>
    </source>
</reference>
<sequence>MKQTRKMKQKFTFKDVKDIFDENSCCGFLESISDGKCEAHRWTHEQFTACEFHNSVAAGTTTNKSN</sequence>
<name>A0ABU7F837_9TELE</name>
<evidence type="ECO:0000313" key="1">
    <source>
        <dbReference type="EMBL" id="MED6295460.1"/>
    </source>
</evidence>
<gene>
    <name evidence="1" type="ORF">CHARACLAT_032138</name>
</gene>
<proteinExistence type="predicted"/>
<organism evidence="1 2">
    <name type="scientific">Characodon lateralis</name>
    <dbReference type="NCBI Taxonomy" id="208331"/>
    <lineage>
        <taxon>Eukaryota</taxon>
        <taxon>Metazoa</taxon>
        <taxon>Chordata</taxon>
        <taxon>Craniata</taxon>
        <taxon>Vertebrata</taxon>
        <taxon>Euteleostomi</taxon>
        <taxon>Actinopterygii</taxon>
        <taxon>Neopterygii</taxon>
        <taxon>Teleostei</taxon>
        <taxon>Neoteleostei</taxon>
        <taxon>Acanthomorphata</taxon>
        <taxon>Ovalentaria</taxon>
        <taxon>Atherinomorphae</taxon>
        <taxon>Cyprinodontiformes</taxon>
        <taxon>Goodeidae</taxon>
        <taxon>Characodon</taxon>
    </lineage>
</organism>
<comment type="caution">
    <text evidence="1">The sequence shown here is derived from an EMBL/GenBank/DDBJ whole genome shotgun (WGS) entry which is preliminary data.</text>
</comment>
<accession>A0ABU7F837</accession>
<dbReference type="Proteomes" id="UP001352852">
    <property type="component" value="Unassembled WGS sequence"/>
</dbReference>
<evidence type="ECO:0000313" key="2">
    <source>
        <dbReference type="Proteomes" id="UP001352852"/>
    </source>
</evidence>
<keyword evidence="2" id="KW-1185">Reference proteome</keyword>
<protein>
    <submittedName>
        <fullName evidence="1">Uncharacterized protein</fullName>
    </submittedName>
</protein>